<dbReference type="GO" id="GO:0004523">
    <property type="term" value="F:RNA-DNA hybrid ribonuclease activity"/>
    <property type="evidence" value="ECO:0007669"/>
    <property type="project" value="InterPro"/>
</dbReference>
<dbReference type="Pfam" id="PF13456">
    <property type="entry name" value="RVT_3"/>
    <property type="match status" value="1"/>
</dbReference>
<accession>A0AAF0XAI0</accession>
<dbReference type="InterPro" id="IPR036397">
    <property type="entry name" value="RNaseH_sf"/>
</dbReference>
<reference evidence="2" key="1">
    <citation type="journal article" date="2016" name="Nat. Genet.">
        <title>A high-quality carrot genome assembly provides new insights into carotenoid accumulation and asterid genome evolution.</title>
        <authorList>
            <person name="Iorizzo M."/>
            <person name="Ellison S."/>
            <person name="Senalik D."/>
            <person name="Zeng P."/>
            <person name="Satapoomin P."/>
            <person name="Huang J."/>
            <person name="Bowman M."/>
            <person name="Iovene M."/>
            <person name="Sanseverino W."/>
            <person name="Cavagnaro P."/>
            <person name="Yildiz M."/>
            <person name="Macko-Podgorni A."/>
            <person name="Moranska E."/>
            <person name="Grzebelus E."/>
            <person name="Grzebelus D."/>
            <person name="Ashrafi H."/>
            <person name="Zheng Z."/>
            <person name="Cheng S."/>
            <person name="Spooner D."/>
            <person name="Van Deynze A."/>
            <person name="Simon P."/>
        </authorList>
    </citation>
    <scope>NUCLEOTIDE SEQUENCE</scope>
    <source>
        <tissue evidence="2">Leaf</tissue>
    </source>
</reference>
<feature type="domain" description="RNase H type-1" evidence="1">
    <location>
        <begin position="121"/>
        <end position="234"/>
    </location>
</feature>
<dbReference type="CDD" id="cd06222">
    <property type="entry name" value="RNase_H_like"/>
    <property type="match status" value="1"/>
</dbReference>
<dbReference type="EMBL" id="CP093348">
    <property type="protein sequence ID" value="WOH03522.1"/>
    <property type="molecule type" value="Genomic_DNA"/>
</dbReference>
<dbReference type="Gene3D" id="3.30.420.10">
    <property type="entry name" value="Ribonuclease H-like superfamily/Ribonuclease H"/>
    <property type="match status" value="1"/>
</dbReference>
<dbReference type="PANTHER" id="PTHR47074:SF11">
    <property type="entry name" value="REVERSE TRANSCRIPTASE-LIKE PROTEIN"/>
    <property type="match status" value="1"/>
</dbReference>
<dbReference type="InterPro" id="IPR044730">
    <property type="entry name" value="RNase_H-like_dom_plant"/>
</dbReference>
<evidence type="ECO:0000313" key="3">
    <source>
        <dbReference type="Proteomes" id="UP000077755"/>
    </source>
</evidence>
<reference evidence="2" key="2">
    <citation type="submission" date="2022-03" db="EMBL/GenBank/DDBJ databases">
        <title>Draft title - Genomic analysis of global carrot germplasm unveils the trajectory of domestication and the origin of high carotenoid orange carrot.</title>
        <authorList>
            <person name="Iorizzo M."/>
            <person name="Ellison S."/>
            <person name="Senalik D."/>
            <person name="Macko-Podgorni A."/>
            <person name="Grzebelus D."/>
            <person name="Bostan H."/>
            <person name="Rolling W."/>
            <person name="Curaba J."/>
            <person name="Simon P."/>
        </authorList>
    </citation>
    <scope>NUCLEOTIDE SEQUENCE</scope>
    <source>
        <tissue evidence="2">Leaf</tissue>
    </source>
</reference>
<dbReference type="Proteomes" id="UP000077755">
    <property type="component" value="Chromosome 6"/>
</dbReference>
<name>A0AAF0XAI0_DAUCS</name>
<keyword evidence="3" id="KW-1185">Reference proteome</keyword>
<dbReference type="SUPFAM" id="SSF53098">
    <property type="entry name" value="Ribonuclease H-like"/>
    <property type="match status" value="1"/>
</dbReference>
<proteinExistence type="predicted"/>
<gene>
    <name evidence="2" type="ORF">DCAR_0622921</name>
</gene>
<dbReference type="AlphaFoldDB" id="A0AAF0XAI0"/>
<sequence>MAACFSLTSILRFYASPVRAKIWRVVVVATLWSIWLARNELIFNGTRLKKQQLIELIAVRINKWGNAAGLILFGDDPLWRVNPHGIIAVHHFKRTLGFWQFRVDNYDFVCAVDGAFGSQGEVSPKGGIGGYILNNRKEKILIFSGPVRAKSALQVETEGILQMLRWIFSLGLSKNRVLICTDSTESINIFNKGYAKVFPLRECNLDFQHLIGFNIFIQFVPSEINEEADLLAKNGIGRKEMSSWRGLLDGKN</sequence>
<dbReference type="GO" id="GO:0003676">
    <property type="term" value="F:nucleic acid binding"/>
    <property type="evidence" value="ECO:0007669"/>
    <property type="project" value="InterPro"/>
</dbReference>
<dbReference type="PANTHER" id="PTHR47074">
    <property type="entry name" value="BNAC02G40300D PROTEIN"/>
    <property type="match status" value="1"/>
</dbReference>
<dbReference type="InterPro" id="IPR012337">
    <property type="entry name" value="RNaseH-like_sf"/>
</dbReference>
<protein>
    <recommendedName>
        <fullName evidence="1">RNase H type-1 domain-containing protein</fullName>
    </recommendedName>
</protein>
<dbReference type="InterPro" id="IPR052929">
    <property type="entry name" value="RNase_H-like_EbsB-rel"/>
</dbReference>
<evidence type="ECO:0000259" key="1">
    <source>
        <dbReference type="Pfam" id="PF13456"/>
    </source>
</evidence>
<evidence type="ECO:0000313" key="2">
    <source>
        <dbReference type="EMBL" id="WOH03522.1"/>
    </source>
</evidence>
<dbReference type="InterPro" id="IPR002156">
    <property type="entry name" value="RNaseH_domain"/>
</dbReference>
<organism evidence="2 3">
    <name type="scientific">Daucus carota subsp. sativus</name>
    <name type="common">Carrot</name>
    <dbReference type="NCBI Taxonomy" id="79200"/>
    <lineage>
        <taxon>Eukaryota</taxon>
        <taxon>Viridiplantae</taxon>
        <taxon>Streptophyta</taxon>
        <taxon>Embryophyta</taxon>
        <taxon>Tracheophyta</taxon>
        <taxon>Spermatophyta</taxon>
        <taxon>Magnoliopsida</taxon>
        <taxon>eudicotyledons</taxon>
        <taxon>Gunneridae</taxon>
        <taxon>Pentapetalae</taxon>
        <taxon>asterids</taxon>
        <taxon>campanulids</taxon>
        <taxon>Apiales</taxon>
        <taxon>Apiaceae</taxon>
        <taxon>Apioideae</taxon>
        <taxon>Scandiceae</taxon>
        <taxon>Daucinae</taxon>
        <taxon>Daucus</taxon>
        <taxon>Daucus sect. Daucus</taxon>
    </lineage>
</organism>